<keyword evidence="3" id="KW-1185">Reference proteome</keyword>
<proteinExistence type="predicted"/>
<feature type="region of interest" description="Disordered" evidence="1">
    <location>
        <begin position="251"/>
        <end position="276"/>
    </location>
</feature>
<dbReference type="Proteomes" id="UP001227543">
    <property type="component" value="Unassembled WGS sequence"/>
</dbReference>
<comment type="caution">
    <text evidence="2">The sequence shown here is derived from an EMBL/GenBank/DDBJ whole genome shotgun (WGS) entry which is preliminary data.</text>
</comment>
<reference evidence="2 3" key="1">
    <citation type="submission" date="2016-10" db="EMBL/GenBank/DDBJ databases">
        <title>The genome sequence of Colletotrichum fioriniae PJ7.</title>
        <authorList>
            <person name="Baroncelli R."/>
        </authorList>
    </citation>
    <scope>NUCLEOTIDE SEQUENCE [LARGE SCALE GENOMIC DNA]</scope>
    <source>
        <strain evidence="2 3">Tom-12</strain>
    </source>
</reference>
<sequence length="276" mass="29739">MDQDLNSINHNRESRYGEDLCPSAASWRQNLPLDSTFLRTSRNTSLAPLSGSIYNEARYNSARNPEQNDLGWRSLQQGLPDGSHHAIHSDTSNSLYYTGGTWSSAGPSEYHGVNISENQFPDNGFAGLSSPFNGSLVAIPISEPQAAAFVRSDTIRDSHPASSGLFLNGDTALPLHRPRANEAGRDDKYHFFGSMIPVSQPYHSSQALQALDFSLDNGLGDASLGPGYFGTSCIAEAPLSYECDRMRSLVSASSRASRTPSPLAASSEMRSDSGST</sequence>
<accession>A0ABQ9QTY4</accession>
<dbReference type="GeneID" id="85412961"/>
<evidence type="ECO:0000313" key="2">
    <source>
        <dbReference type="EMBL" id="KAK1485092.1"/>
    </source>
</evidence>
<dbReference type="RefSeq" id="XP_060376632.1">
    <property type="nucleotide sequence ID" value="XM_060528723.1"/>
</dbReference>
<name>A0ABQ9QTY4_9PEZI</name>
<evidence type="ECO:0000256" key="1">
    <source>
        <dbReference type="SAM" id="MobiDB-lite"/>
    </source>
</evidence>
<organism evidence="2 3">
    <name type="scientific">Colletotrichum tamarilloi</name>
    <dbReference type="NCBI Taxonomy" id="1209934"/>
    <lineage>
        <taxon>Eukaryota</taxon>
        <taxon>Fungi</taxon>
        <taxon>Dikarya</taxon>
        <taxon>Ascomycota</taxon>
        <taxon>Pezizomycotina</taxon>
        <taxon>Sordariomycetes</taxon>
        <taxon>Hypocreomycetidae</taxon>
        <taxon>Glomerellales</taxon>
        <taxon>Glomerellaceae</taxon>
        <taxon>Colletotrichum</taxon>
        <taxon>Colletotrichum acutatum species complex</taxon>
    </lineage>
</organism>
<feature type="compositionally biased region" description="Low complexity" evidence="1">
    <location>
        <begin position="251"/>
        <end position="267"/>
    </location>
</feature>
<gene>
    <name evidence="2" type="ORF">CTAM01_12718</name>
</gene>
<evidence type="ECO:0000313" key="3">
    <source>
        <dbReference type="Proteomes" id="UP001227543"/>
    </source>
</evidence>
<protein>
    <submittedName>
        <fullName evidence="2">Uncharacterized protein</fullName>
    </submittedName>
</protein>
<dbReference type="EMBL" id="MLFU01000081">
    <property type="protein sequence ID" value="KAK1485092.1"/>
    <property type="molecule type" value="Genomic_DNA"/>
</dbReference>